<dbReference type="GO" id="GO:0003743">
    <property type="term" value="F:translation initiation factor activity"/>
    <property type="evidence" value="ECO:0007669"/>
    <property type="project" value="InterPro"/>
</dbReference>
<dbReference type="Gene3D" id="3.30.1370.10">
    <property type="entry name" value="K Homology domain, type 1"/>
    <property type="match status" value="1"/>
</dbReference>
<evidence type="ECO:0000256" key="3">
    <source>
        <dbReference type="SAM" id="MobiDB-lite"/>
    </source>
</evidence>
<dbReference type="SMART" id="SM00322">
    <property type="entry name" value="KH"/>
    <property type="match status" value="1"/>
</dbReference>
<dbReference type="InterPro" id="IPR011488">
    <property type="entry name" value="TIF_2_asu"/>
</dbReference>
<gene>
    <name evidence="5" type="ORF">BOX15_Mlig005067g1</name>
</gene>
<keyword evidence="1" id="KW-0648">Protein biosynthesis</keyword>
<evidence type="ECO:0000313" key="5">
    <source>
        <dbReference type="EMBL" id="PAA84837.1"/>
    </source>
</evidence>
<feature type="non-terminal residue" evidence="5">
    <location>
        <position position="1"/>
    </location>
</feature>
<evidence type="ECO:0000259" key="4">
    <source>
        <dbReference type="SMART" id="SM00322"/>
    </source>
</evidence>
<dbReference type="Proteomes" id="UP000215902">
    <property type="component" value="Unassembled WGS sequence"/>
</dbReference>
<proteinExistence type="predicted"/>
<feature type="domain" description="K Homology" evidence="4">
    <location>
        <begin position="92"/>
        <end position="173"/>
    </location>
</feature>
<dbReference type="InterPro" id="IPR036612">
    <property type="entry name" value="KH_dom_type_1_sf"/>
</dbReference>
<dbReference type="AlphaFoldDB" id="A0A267GHE4"/>
<dbReference type="InterPro" id="IPR024055">
    <property type="entry name" value="TIF2_asu_C"/>
</dbReference>
<reference evidence="5 6" key="1">
    <citation type="submission" date="2017-06" db="EMBL/GenBank/DDBJ databases">
        <title>A platform for efficient transgenesis in Macrostomum lignano, a flatworm model organism for stem cell research.</title>
        <authorList>
            <person name="Berezikov E."/>
        </authorList>
    </citation>
    <scope>NUCLEOTIDE SEQUENCE [LARGE SCALE GENOMIC DNA]</scope>
    <source>
        <strain evidence="5">DV1</strain>
        <tissue evidence="5">Whole organism</tissue>
    </source>
</reference>
<feature type="region of interest" description="Disordered" evidence="3">
    <location>
        <begin position="378"/>
        <end position="415"/>
    </location>
</feature>
<name>A0A267GHE4_9PLAT</name>
<dbReference type="Pfam" id="PF00013">
    <property type="entry name" value="KH_1"/>
    <property type="match status" value="1"/>
</dbReference>
<dbReference type="PROSITE" id="PS50084">
    <property type="entry name" value="KH_TYPE_1"/>
    <property type="match status" value="1"/>
</dbReference>
<evidence type="ECO:0000256" key="1">
    <source>
        <dbReference type="ARBA" id="ARBA00022917"/>
    </source>
</evidence>
<keyword evidence="2" id="KW-0694">RNA-binding</keyword>
<evidence type="ECO:0000256" key="2">
    <source>
        <dbReference type="PROSITE-ProRule" id="PRU00117"/>
    </source>
</evidence>
<dbReference type="InterPro" id="IPR004088">
    <property type="entry name" value="KH_dom_type_1"/>
</dbReference>
<evidence type="ECO:0000313" key="6">
    <source>
        <dbReference type="Proteomes" id="UP000215902"/>
    </source>
</evidence>
<protein>
    <recommendedName>
        <fullName evidence="4">K Homology domain-containing protein</fullName>
    </recommendedName>
</protein>
<dbReference type="Pfam" id="PF07541">
    <property type="entry name" value="EIF_2_alpha"/>
    <property type="match status" value="1"/>
</dbReference>
<organism evidence="5 6">
    <name type="scientific">Macrostomum lignano</name>
    <dbReference type="NCBI Taxonomy" id="282301"/>
    <lineage>
        <taxon>Eukaryota</taxon>
        <taxon>Metazoa</taxon>
        <taxon>Spiralia</taxon>
        <taxon>Lophotrochozoa</taxon>
        <taxon>Platyhelminthes</taxon>
        <taxon>Rhabditophora</taxon>
        <taxon>Macrostomorpha</taxon>
        <taxon>Macrostomida</taxon>
        <taxon>Macrostomidae</taxon>
        <taxon>Macrostomum</taxon>
    </lineage>
</organism>
<dbReference type="InterPro" id="IPR004087">
    <property type="entry name" value="KH_dom"/>
</dbReference>
<dbReference type="CDD" id="cd00105">
    <property type="entry name" value="KH-I"/>
    <property type="match status" value="1"/>
</dbReference>
<dbReference type="SUPFAM" id="SSF54791">
    <property type="entry name" value="Eukaryotic type KH-domain (KH-domain type I)"/>
    <property type="match status" value="1"/>
</dbReference>
<dbReference type="GO" id="GO:0003723">
    <property type="term" value="F:RNA binding"/>
    <property type="evidence" value="ECO:0007669"/>
    <property type="project" value="UniProtKB-UniRule"/>
</dbReference>
<dbReference type="OrthoDB" id="196131at2759"/>
<comment type="caution">
    <text evidence="5">The sequence shown here is derived from an EMBL/GenBank/DDBJ whole genome shotgun (WGS) entry which is preliminary data.</text>
</comment>
<keyword evidence="6" id="KW-1185">Reference proteome</keyword>
<dbReference type="EMBL" id="NIVC01000359">
    <property type="protein sequence ID" value="PAA84837.1"/>
    <property type="molecule type" value="Genomic_DNA"/>
</dbReference>
<accession>A0A267GHE4</accession>
<sequence>SGSSLGMNSTEPYPLRLALTAAQAHVLAMRASNFNSGSAEIRAKFLIIHDQLQESDSANPAKFILQLFGDTETCSAACRRLLKNMCSGNSDRPSTLRMLLDPAHVGKIVGRGGVTIKNIQFESHAKVFIFDTPLALMTECSQSVAFTLAKVALVRGSLTAVASAIEQLLALSRSLYLANPPISLVPKRLWLRLQQLGHWLDNPEQFVDAFLAARSINRKAQRLAGRLFYGKSGRFNDSWNSGLAETLNAAEVAAASKESLVRELHCLVHLTCLYSPVGVELIKSAFKAGKAAAAAVGHELTVRVVGSPEYRLILKPAASASAASPTVPSEAAMSAVLTEIQSWIASAGQADGCEFRVLDRGPTDSKIHRQQLLALLPRSRRRDSSVDSESDGDKENDSKEEEGPVCEKQPTWKPSVKGALGRDSWHFAFGVTFFKNAGSSIARCLSRSLDDCYC</sequence>
<dbReference type="SUPFAM" id="SSF110993">
    <property type="entry name" value="eIF-2-alpha, C-terminal domain"/>
    <property type="match status" value="1"/>
</dbReference>